<reference evidence="2" key="1">
    <citation type="submission" date="2023-10" db="EMBL/GenBank/DDBJ databases">
        <authorList>
            <person name="Chen Y."/>
            <person name="Shah S."/>
            <person name="Dougan E. K."/>
            <person name="Thang M."/>
            <person name="Chan C."/>
        </authorList>
    </citation>
    <scope>NUCLEOTIDE SEQUENCE [LARGE SCALE GENOMIC DNA]</scope>
</reference>
<comment type="caution">
    <text evidence="2">The sequence shown here is derived from an EMBL/GenBank/DDBJ whole genome shotgun (WGS) entry which is preliminary data.</text>
</comment>
<gene>
    <name evidence="2" type="ORF">PCOR1329_LOCUS53816</name>
</gene>
<protein>
    <submittedName>
        <fullName evidence="2">Uncharacterized protein</fullName>
    </submittedName>
</protein>
<feature type="region of interest" description="Disordered" evidence="1">
    <location>
        <begin position="103"/>
        <end position="132"/>
    </location>
</feature>
<dbReference type="Proteomes" id="UP001189429">
    <property type="component" value="Unassembled WGS sequence"/>
</dbReference>
<proteinExistence type="predicted"/>
<dbReference type="InterPro" id="IPR036940">
    <property type="entry name" value="PI3/4_kinase_cat_sf"/>
</dbReference>
<name>A0ABN9V4C3_9DINO</name>
<dbReference type="InterPro" id="IPR011009">
    <property type="entry name" value="Kinase-like_dom_sf"/>
</dbReference>
<evidence type="ECO:0000313" key="2">
    <source>
        <dbReference type="EMBL" id="CAK0866706.1"/>
    </source>
</evidence>
<keyword evidence="3" id="KW-1185">Reference proteome</keyword>
<sequence>MLCGAPGGKVLQRMGGFEHSQGFKLTDEMMEVLNMGGGKPFEVFRKAMADGMLAVRAHADELLALLQLSTLGTENSSQRCFTHPRGFPEAVLEDVCERLTLPGCPGPGRPRPAPRRQRRLEDDGLGSGVQGMDRQDDRRLHWALAFATV</sequence>
<organism evidence="2 3">
    <name type="scientific">Prorocentrum cordatum</name>
    <dbReference type="NCBI Taxonomy" id="2364126"/>
    <lineage>
        <taxon>Eukaryota</taxon>
        <taxon>Sar</taxon>
        <taxon>Alveolata</taxon>
        <taxon>Dinophyceae</taxon>
        <taxon>Prorocentrales</taxon>
        <taxon>Prorocentraceae</taxon>
        <taxon>Prorocentrum</taxon>
    </lineage>
</organism>
<evidence type="ECO:0000256" key="1">
    <source>
        <dbReference type="SAM" id="MobiDB-lite"/>
    </source>
</evidence>
<dbReference type="Gene3D" id="1.10.1070.11">
    <property type="entry name" value="Phosphatidylinositol 3-/4-kinase, catalytic domain"/>
    <property type="match status" value="1"/>
</dbReference>
<accession>A0ABN9V4C3</accession>
<dbReference type="EMBL" id="CAUYUJ010016563">
    <property type="protein sequence ID" value="CAK0866706.1"/>
    <property type="molecule type" value="Genomic_DNA"/>
</dbReference>
<evidence type="ECO:0000313" key="3">
    <source>
        <dbReference type="Proteomes" id="UP001189429"/>
    </source>
</evidence>
<dbReference type="SUPFAM" id="SSF56112">
    <property type="entry name" value="Protein kinase-like (PK-like)"/>
    <property type="match status" value="1"/>
</dbReference>